<feature type="transmembrane region" description="Helical" evidence="1">
    <location>
        <begin position="21"/>
        <end position="54"/>
    </location>
</feature>
<evidence type="ECO:0000313" key="2">
    <source>
        <dbReference type="EMBL" id="KAB1988908.1"/>
    </source>
</evidence>
<evidence type="ECO:0000256" key="1">
    <source>
        <dbReference type="SAM" id="Phobius"/>
    </source>
</evidence>
<keyword evidence="1" id="KW-1133">Transmembrane helix</keyword>
<evidence type="ECO:0000313" key="3">
    <source>
        <dbReference type="Proteomes" id="UP000442990"/>
    </source>
</evidence>
<gene>
    <name evidence="2" type="ORF">F8144_10195</name>
</gene>
<protein>
    <submittedName>
        <fullName evidence="2">Uncharacterized protein</fullName>
    </submittedName>
</protein>
<dbReference type="AlphaFoldDB" id="A0A7J5DJM5"/>
<organism evidence="2 3">
    <name type="scientific">Streptomyces triticiradicis</name>
    <dbReference type="NCBI Taxonomy" id="2651189"/>
    <lineage>
        <taxon>Bacteria</taxon>
        <taxon>Bacillati</taxon>
        <taxon>Actinomycetota</taxon>
        <taxon>Actinomycetes</taxon>
        <taxon>Kitasatosporales</taxon>
        <taxon>Streptomycetaceae</taxon>
        <taxon>Streptomyces</taxon>
    </lineage>
</organism>
<keyword evidence="1" id="KW-0472">Membrane</keyword>
<reference evidence="2 3" key="1">
    <citation type="submission" date="2019-09" db="EMBL/GenBank/DDBJ databases">
        <title>Isolation and identification of active actinomycetes.</title>
        <authorList>
            <person name="Yu Z."/>
            <person name="Han C."/>
            <person name="Yu B."/>
        </authorList>
    </citation>
    <scope>NUCLEOTIDE SEQUENCE [LARGE SCALE GENOMIC DNA]</scope>
    <source>
        <strain evidence="2 3">NEAU-H2</strain>
    </source>
</reference>
<proteinExistence type="predicted"/>
<keyword evidence="1" id="KW-0812">Transmembrane</keyword>
<keyword evidence="3" id="KW-1185">Reference proteome</keyword>
<comment type="caution">
    <text evidence="2">The sequence shown here is derived from an EMBL/GenBank/DDBJ whole genome shotgun (WGS) entry which is preliminary data.</text>
</comment>
<dbReference type="EMBL" id="WBKG01000006">
    <property type="protein sequence ID" value="KAB1988908.1"/>
    <property type="molecule type" value="Genomic_DNA"/>
</dbReference>
<accession>A0A7J5DJM5</accession>
<dbReference type="RefSeq" id="WP_151468937.1">
    <property type="nucleotide sequence ID" value="NZ_WBKG01000006.1"/>
</dbReference>
<dbReference type="Proteomes" id="UP000442990">
    <property type="component" value="Unassembled WGS sequence"/>
</dbReference>
<name>A0A7J5DJM5_9ACTN</name>
<sequence>MADDSQKAPLGDQIKSAGVLAGFAAWALTMGALGLVLLGFLLLFLLIVGAVLYVAWQVSWAIGLGVTLVVLYVIGLFVTGEKI</sequence>
<feature type="transmembrane region" description="Helical" evidence="1">
    <location>
        <begin position="60"/>
        <end position="79"/>
    </location>
</feature>